<dbReference type="PANTHER" id="PTHR33164">
    <property type="entry name" value="TRANSCRIPTIONAL REGULATOR, MARR FAMILY"/>
    <property type="match status" value="1"/>
</dbReference>
<evidence type="ECO:0000313" key="3">
    <source>
        <dbReference type="Proteomes" id="UP001501570"/>
    </source>
</evidence>
<comment type="caution">
    <text evidence="2">The sequence shown here is derived from an EMBL/GenBank/DDBJ whole genome shotgun (WGS) entry which is preliminary data.</text>
</comment>
<reference evidence="3" key="1">
    <citation type="journal article" date="2019" name="Int. J. Syst. Evol. Microbiol.">
        <title>The Global Catalogue of Microorganisms (GCM) 10K type strain sequencing project: providing services to taxonomists for standard genome sequencing and annotation.</title>
        <authorList>
            <consortium name="The Broad Institute Genomics Platform"/>
            <consortium name="The Broad Institute Genome Sequencing Center for Infectious Disease"/>
            <person name="Wu L."/>
            <person name="Ma J."/>
        </authorList>
    </citation>
    <scope>NUCLEOTIDE SEQUENCE [LARGE SCALE GENOMIC DNA]</scope>
    <source>
        <strain evidence="3">JCM 18304</strain>
    </source>
</reference>
<dbReference type="PRINTS" id="PR00598">
    <property type="entry name" value="HTHMARR"/>
</dbReference>
<dbReference type="Gene3D" id="1.10.10.10">
    <property type="entry name" value="Winged helix-like DNA-binding domain superfamily/Winged helix DNA-binding domain"/>
    <property type="match status" value="1"/>
</dbReference>
<dbReference type="Proteomes" id="UP001501570">
    <property type="component" value="Unassembled WGS sequence"/>
</dbReference>
<evidence type="ECO:0000259" key="1">
    <source>
        <dbReference type="PROSITE" id="PS50995"/>
    </source>
</evidence>
<dbReference type="RefSeq" id="WP_345631665.1">
    <property type="nucleotide sequence ID" value="NZ_BAABJQ010000011.1"/>
</dbReference>
<feature type="domain" description="HTH marR-type" evidence="1">
    <location>
        <begin position="11"/>
        <end position="149"/>
    </location>
</feature>
<dbReference type="EMBL" id="BAABJQ010000011">
    <property type="protein sequence ID" value="GAA5188807.1"/>
    <property type="molecule type" value="Genomic_DNA"/>
</dbReference>
<dbReference type="InterPro" id="IPR036388">
    <property type="entry name" value="WH-like_DNA-bd_sf"/>
</dbReference>
<sequence length="157" mass="16696">MRVPDDLPEPGDERLRLVLEADLALLATAARLRQHWAAHAAAVGLSTAQVKVLLLLAPGESVPMRGLAARLDYDASNLSTLVDRLQRRGIVERRADPADRRIKGLALTAEGERVRADFWRGLTGDPGPLAPLGEDDLRTLAALLGTAEAPAGGVSTV</sequence>
<gene>
    <name evidence="2" type="ORF">GCM10023322_40330</name>
</gene>
<evidence type="ECO:0000313" key="2">
    <source>
        <dbReference type="EMBL" id="GAA5188807.1"/>
    </source>
</evidence>
<dbReference type="InterPro" id="IPR036390">
    <property type="entry name" value="WH_DNA-bd_sf"/>
</dbReference>
<keyword evidence="3" id="KW-1185">Reference proteome</keyword>
<proteinExistence type="predicted"/>
<organism evidence="2 3">
    <name type="scientific">Rugosimonospora acidiphila</name>
    <dbReference type="NCBI Taxonomy" id="556531"/>
    <lineage>
        <taxon>Bacteria</taxon>
        <taxon>Bacillati</taxon>
        <taxon>Actinomycetota</taxon>
        <taxon>Actinomycetes</taxon>
        <taxon>Micromonosporales</taxon>
        <taxon>Micromonosporaceae</taxon>
        <taxon>Rugosimonospora</taxon>
    </lineage>
</organism>
<accession>A0ABP9RZW5</accession>
<dbReference type="InterPro" id="IPR000835">
    <property type="entry name" value="HTH_MarR-typ"/>
</dbReference>
<name>A0ABP9RZW5_9ACTN</name>
<dbReference type="InterPro" id="IPR039422">
    <property type="entry name" value="MarR/SlyA-like"/>
</dbReference>
<dbReference type="PANTHER" id="PTHR33164:SF43">
    <property type="entry name" value="HTH-TYPE TRANSCRIPTIONAL REPRESSOR YETL"/>
    <property type="match status" value="1"/>
</dbReference>
<dbReference type="SUPFAM" id="SSF46785">
    <property type="entry name" value="Winged helix' DNA-binding domain"/>
    <property type="match status" value="1"/>
</dbReference>
<dbReference type="Pfam" id="PF12802">
    <property type="entry name" value="MarR_2"/>
    <property type="match status" value="1"/>
</dbReference>
<dbReference type="SMART" id="SM00347">
    <property type="entry name" value="HTH_MARR"/>
    <property type="match status" value="1"/>
</dbReference>
<protein>
    <submittedName>
        <fullName evidence="2">MarR family transcriptional regulator</fullName>
    </submittedName>
</protein>
<dbReference type="PROSITE" id="PS50995">
    <property type="entry name" value="HTH_MARR_2"/>
    <property type="match status" value="1"/>
</dbReference>